<evidence type="ECO:0000313" key="1">
    <source>
        <dbReference type="EMBL" id="GMS85923.1"/>
    </source>
</evidence>
<accession>A0AAV5SS01</accession>
<dbReference type="SUPFAM" id="SSF63737">
    <property type="entry name" value="Leukotriene A4 hydrolase N-terminal domain"/>
    <property type="match status" value="1"/>
</dbReference>
<comment type="caution">
    <text evidence="1">The sequence shown here is derived from an EMBL/GenBank/DDBJ whole genome shotgun (WGS) entry which is preliminary data.</text>
</comment>
<feature type="non-terminal residue" evidence="1">
    <location>
        <position position="1"/>
    </location>
</feature>
<gene>
    <name evidence="1" type="ORF">PENTCL1PPCAC_8098</name>
</gene>
<keyword evidence="2" id="KW-1185">Reference proteome</keyword>
<proteinExistence type="predicted"/>
<evidence type="ECO:0000313" key="2">
    <source>
        <dbReference type="Proteomes" id="UP001432027"/>
    </source>
</evidence>
<reference evidence="1" key="1">
    <citation type="submission" date="2023-10" db="EMBL/GenBank/DDBJ databases">
        <title>Genome assembly of Pristionchus species.</title>
        <authorList>
            <person name="Yoshida K."/>
            <person name="Sommer R.J."/>
        </authorList>
    </citation>
    <scope>NUCLEOTIDE SEQUENCE</scope>
    <source>
        <strain evidence="1">RS0144</strain>
    </source>
</reference>
<dbReference type="Gene3D" id="2.60.40.1730">
    <property type="entry name" value="tricorn interacting facor f3 domain"/>
    <property type="match status" value="1"/>
</dbReference>
<organism evidence="1 2">
    <name type="scientific">Pristionchus entomophagus</name>
    <dbReference type="NCBI Taxonomy" id="358040"/>
    <lineage>
        <taxon>Eukaryota</taxon>
        <taxon>Metazoa</taxon>
        <taxon>Ecdysozoa</taxon>
        <taxon>Nematoda</taxon>
        <taxon>Chromadorea</taxon>
        <taxon>Rhabditida</taxon>
        <taxon>Rhabditina</taxon>
        <taxon>Diplogasteromorpha</taxon>
        <taxon>Diplogasteroidea</taxon>
        <taxon>Neodiplogasteridae</taxon>
        <taxon>Pristionchus</taxon>
    </lineage>
</organism>
<dbReference type="Proteomes" id="UP001432027">
    <property type="component" value="Unassembled WGS sequence"/>
</dbReference>
<name>A0AAV5SS01_9BILA</name>
<dbReference type="EMBL" id="BTSX01000002">
    <property type="protein sequence ID" value="GMS85923.1"/>
    <property type="molecule type" value="Genomic_DNA"/>
</dbReference>
<protein>
    <submittedName>
        <fullName evidence="1">Uncharacterized protein</fullName>
    </submittedName>
</protein>
<dbReference type="InterPro" id="IPR042097">
    <property type="entry name" value="Aminopeptidase_N-like_N_sf"/>
</dbReference>
<sequence>SIDYEDHLPPYLRGLGWANVEKELRKDMRLVPSLRPISYDIKLNVSVRGYEEAQRSEFDGSVTIDLNATTKVNEIELHSVGLNIKKVWLLPF</sequence>
<feature type="non-terminal residue" evidence="1">
    <location>
        <position position="92"/>
    </location>
</feature>
<dbReference type="AlphaFoldDB" id="A0AAV5SS01"/>